<dbReference type="Gene3D" id="3.30.300.30">
    <property type="match status" value="1"/>
</dbReference>
<dbReference type="InterPro" id="IPR005914">
    <property type="entry name" value="Acac_CoA_synth"/>
</dbReference>
<protein>
    <submittedName>
        <fullName evidence="8">Acetoacetate--CoA ligase</fullName>
        <ecNumber evidence="8">6.2.1.16</ecNumber>
    </submittedName>
</protein>
<evidence type="ECO:0000259" key="6">
    <source>
        <dbReference type="Pfam" id="PF13193"/>
    </source>
</evidence>
<dbReference type="InterPro" id="IPR032387">
    <property type="entry name" value="ACAS_N"/>
</dbReference>
<dbReference type="SUPFAM" id="SSF56801">
    <property type="entry name" value="Acetyl-CoA synthetase-like"/>
    <property type="match status" value="1"/>
</dbReference>
<proteinExistence type="inferred from homology"/>
<dbReference type="GO" id="GO:0030729">
    <property type="term" value="F:acetoacetate-CoA ligase activity"/>
    <property type="evidence" value="ECO:0007669"/>
    <property type="project" value="UniProtKB-EC"/>
</dbReference>
<dbReference type="Pfam" id="PF13193">
    <property type="entry name" value="AMP-binding_C"/>
    <property type="match status" value="1"/>
</dbReference>
<dbReference type="EMBL" id="JANDBD010000003">
    <property type="protein sequence ID" value="MCP9272090.1"/>
    <property type="molecule type" value="Genomic_DNA"/>
</dbReference>
<evidence type="ECO:0000256" key="2">
    <source>
        <dbReference type="ARBA" id="ARBA00022598"/>
    </source>
</evidence>
<dbReference type="PROSITE" id="PS00455">
    <property type="entry name" value="AMP_BINDING"/>
    <property type="match status" value="1"/>
</dbReference>
<reference evidence="8 9" key="1">
    <citation type="submission" date="2022-06" db="EMBL/GenBank/DDBJ databases">
        <title>Mycolicibacterium sp. CAU 1645 isolated from seawater.</title>
        <authorList>
            <person name="Kim W."/>
        </authorList>
    </citation>
    <scope>NUCLEOTIDE SEQUENCE [LARGE SCALE GENOMIC DNA]</scope>
    <source>
        <strain evidence="8 9">CAU 1645</strain>
    </source>
</reference>
<keyword evidence="2 8" id="KW-0436">Ligase</keyword>
<accession>A0ABT1LZR0</accession>
<feature type="domain" description="AMP-dependent synthetase/ligase" evidence="5">
    <location>
        <begin position="101"/>
        <end position="469"/>
    </location>
</feature>
<dbReference type="InterPro" id="IPR025110">
    <property type="entry name" value="AMP-bd_C"/>
</dbReference>
<feature type="domain" description="Acetyl-coenzyme A synthetase N-terminal" evidence="7">
    <location>
        <begin position="41"/>
        <end position="94"/>
    </location>
</feature>
<dbReference type="NCBIfam" id="TIGR01217">
    <property type="entry name" value="ac_ac_CoA_syn"/>
    <property type="match status" value="1"/>
</dbReference>
<evidence type="ECO:0000313" key="9">
    <source>
        <dbReference type="Proteomes" id="UP001651690"/>
    </source>
</evidence>
<name>A0ABT1LZR0_9MYCO</name>
<sequence length="650" mass="70081">MTGADELTGSWTPGQADIDNANLTRFTAWLGETGRGEFADYQELWEESVRDVAWFWEAVWHFFAVRSTTTPETVLASAEMPGAQWFPGLSVNYASEVFRHETTDRPALVAVGEDGSTDWSWERLREETASFAHHLRTLGVKPGDRVVGYLPNVAEAVVAFLGAAAVGATWAVCNQDVAVPGVVARLGQLEPVVLVASDGSLYNGKRVDRSAELAEIRSQLPTLTATVLVPRIGLPAPDDVTPWAEVLNHDVPLQITAVRFGHPLWVLFSSGTTGTPKGIVHGHGGVVLEHLKYLSLHLDLKPEDRFFWQSSTSWMMWNLLLGGLLVGSTIVLYDGSPTHGSTDHLWQVAADAGVTVFGAGAGYWLSCAKEELRPGRDYALDGVRAVGSTGSPLPASGYRWIQQGLGRSVPVVSCSGGTDVVTAFIGGCPLVPIRAGELNVLCLGAAVEAWGEGGTPVRDEAGELVVTKPMPSMPVFFWNDPDGEKYRGAYFDKYPGVWCHGDWLTITDRNSVVVHGRSDATLNRMGVRMGSAEIYNAVEGLAEVQDCLVVGCELDDGGYWMPLFVTLTDGADLDDALRDRIVAAIRTGASPRHVPDDVIAVPGIPRTMTGKRLEIPIKRILLGAKASTVLTPSAVDRPELLDVFAGYART</sequence>
<feature type="domain" description="AMP-binding enzyme C-terminal" evidence="6">
    <location>
        <begin position="536"/>
        <end position="611"/>
    </location>
</feature>
<keyword evidence="9" id="KW-1185">Reference proteome</keyword>
<comment type="similarity">
    <text evidence="1">Belongs to the ATP-dependent AMP-binding enzyme family.</text>
</comment>
<dbReference type="Pfam" id="PF00501">
    <property type="entry name" value="AMP-binding"/>
    <property type="match status" value="1"/>
</dbReference>
<organism evidence="8 9">
    <name type="scientific">Mycolicibacterium arenosum</name>
    <dbReference type="NCBI Taxonomy" id="2952157"/>
    <lineage>
        <taxon>Bacteria</taxon>
        <taxon>Bacillati</taxon>
        <taxon>Actinomycetota</taxon>
        <taxon>Actinomycetes</taxon>
        <taxon>Mycobacteriales</taxon>
        <taxon>Mycobacteriaceae</taxon>
        <taxon>Mycolicibacterium</taxon>
    </lineage>
</organism>
<dbReference type="PANTHER" id="PTHR42921">
    <property type="entry name" value="ACETOACETYL-COA SYNTHETASE"/>
    <property type="match status" value="1"/>
</dbReference>
<evidence type="ECO:0000259" key="7">
    <source>
        <dbReference type="Pfam" id="PF16177"/>
    </source>
</evidence>
<dbReference type="Gene3D" id="3.40.50.12780">
    <property type="entry name" value="N-terminal domain of ligase-like"/>
    <property type="match status" value="1"/>
</dbReference>
<dbReference type="Proteomes" id="UP001651690">
    <property type="component" value="Unassembled WGS sequence"/>
</dbReference>
<dbReference type="EC" id="6.2.1.16" evidence="8"/>
<evidence type="ECO:0000313" key="8">
    <source>
        <dbReference type="EMBL" id="MCP9272090.1"/>
    </source>
</evidence>
<evidence type="ECO:0000256" key="3">
    <source>
        <dbReference type="ARBA" id="ARBA00022741"/>
    </source>
</evidence>
<evidence type="ECO:0000259" key="5">
    <source>
        <dbReference type="Pfam" id="PF00501"/>
    </source>
</evidence>
<keyword evidence="3" id="KW-0547">Nucleotide-binding</keyword>
<dbReference type="NCBIfam" id="NF002937">
    <property type="entry name" value="PRK03584.1"/>
    <property type="match status" value="1"/>
</dbReference>
<gene>
    <name evidence="8" type="ORF">NM203_07810</name>
</gene>
<comment type="caution">
    <text evidence="8">The sequence shown here is derived from an EMBL/GenBank/DDBJ whole genome shotgun (WGS) entry which is preliminary data.</text>
</comment>
<evidence type="ECO:0000256" key="4">
    <source>
        <dbReference type="ARBA" id="ARBA00022840"/>
    </source>
</evidence>
<dbReference type="InterPro" id="IPR045851">
    <property type="entry name" value="AMP-bd_C_sf"/>
</dbReference>
<keyword evidence="4" id="KW-0067">ATP-binding</keyword>
<dbReference type="PANTHER" id="PTHR42921:SF1">
    <property type="entry name" value="ACETOACETYL-COA SYNTHETASE"/>
    <property type="match status" value="1"/>
</dbReference>
<dbReference type="InterPro" id="IPR042099">
    <property type="entry name" value="ANL_N_sf"/>
</dbReference>
<evidence type="ECO:0000256" key="1">
    <source>
        <dbReference type="ARBA" id="ARBA00006432"/>
    </source>
</evidence>
<dbReference type="RefSeq" id="WP_255059265.1">
    <property type="nucleotide sequence ID" value="NZ_JANDBD010000003.1"/>
</dbReference>
<dbReference type="InterPro" id="IPR000873">
    <property type="entry name" value="AMP-dep_synth/lig_dom"/>
</dbReference>
<dbReference type="Pfam" id="PF16177">
    <property type="entry name" value="ACAS_N"/>
    <property type="match status" value="1"/>
</dbReference>
<dbReference type="InterPro" id="IPR020845">
    <property type="entry name" value="AMP-binding_CS"/>
</dbReference>